<evidence type="ECO:0000256" key="11">
    <source>
        <dbReference type="SAM" id="MobiDB-lite"/>
    </source>
</evidence>
<dbReference type="Proteomes" id="UP001501676">
    <property type="component" value="Unassembled WGS sequence"/>
</dbReference>
<evidence type="ECO:0000256" key="9">
    <source>
        <dbReference type="ARBA" id="ARBA00023012"/>
    </source>
</evidence>
<dbReference type="CDD" id="cd00075">
    <property type="entry name" value="HATPase"/>
    <property type="match status" value="1"/>
</dbReference>
<dbReference type="Pfam" id="PF02518">
    <property type="entry name" value="HATPase_c"/>
    <property type="match status" value="1"/>
</dbReference>
<dbReference type="InterPro" id="IPR050428">
    <property type="entry name" value="TCS_sensor_his_kinase"/>
</dbReference>
<comment type="caution">
    <text evidence="15">The sequence shown here is derived from an EMBL/GenBank/DDBJ whole genome shotgun (WGS) entry which is preliminary data.</text>
</comment>
<evidence type="ECO:0000256" key="7">
    <source>
        <dbReference type="ARBA" id="ARBA00022777"/>
    </source>
</evidence>
<dbReference type="Pfam" id="PF00672">
    <property type="entry name" value="HAMP"/>
    <property type="match status" value="1"/>
</dbReference>
<dbReference type="InterPro" id="IPR036890">
    <property type="entry name" value="HATPase_C_sf"/>
</dbReference>
<evidence type="ECO:0000256" key="8">
    <source>
        <dbReference type="ARBA" id="ARBA00022989"/>
    </source>
</evidence>
<evidence type="ECO:0000256" key="3">
    <source>
        <dbReference type="ARBA" id="ARBA00012438"/>
    </source>
</evidence>
<keyword evidence="16" id="KW-1185">Reference proteome</keyword>
<feature type="domain" description="HAMP" evidence="14">
    <location>
        <begin position="194"/>
        <end position="247"/>
    </location>
</feature>
<dbReference type="PRINTS" id="PR00344">
    <property type="entry name" value="BCTRLSENSOR"/>
</dbReference>
<keyword evidence="6 12" id="KW-0812">Transmembrane</keyword>
<dbReference type="CDD" id="cd06225">
    <property type="entry name" value="HAMP"/>
    <property type="match status" value="1"/>
</dbReference>
<evidence type="ECO:0000256" key="10">
    <source>
        <dbReference type="ARBA" id="ARBA00023136"/>
    </source>
</evidence>
<dbReference type="InterPro" id="IPR005467">
    <property type="entry name" value="His_kinase_dom"/>
</dbReference>
<dbReference type="InterPro" id="IPR003661">
    <property type="entry name" value="HisK_dim/P_dom"/>
</dbReference>
<dbReference type="SUPFAM" id="SSF55874">
    <property type="entry name" value="ATPase domain of HSP90 chaperone/DNA topoisomerase II/histidine kinase"/>
    <property type="match status" value="1"/>
</dbReference>
<dbReference type="EMBL" id="BAAAYN010000004">
    <property type="protein sequence ID" value="GAA3383076.1"/>
    <property type="molecule type" value="Genomic_DNA"/>
</dbReference>
<gene>
    <name evidence="15" type="ORF">GCM10020369_07560</name>
</gene>
<keyword evidence="8 12" id="KW-1133">Transmembrane helix</keyword>
<dbReference type="SUPFAM" id="SSF47384">
    <property type="entry name" value="Homodimeric domain of signal transducing histidine kinase"/>
    <property type="match status" value="1"/>
</dbReference>
<dbReference type="Gene3D" id="1.10.287.130">
    <property type="match status" value="1"/>
</dbReference>
<evidence type="ECO:0000256" key="2">
    <source>
        <dbReference type="ARBA" id="ARBA00004236"/>
    </source>
</evidence>
<evidence type="ECO:0000259" key="14">
    <source>
        <dbReference type="PROSITE" id="PS50885"/>
    </source>
</evidence>
<keyword evidence="4" id="KW-0597">Phosphoprotein</keyword>
<dbReference type="PROSITE" id="PS50885">
    <property type="entry name" value="HAMP"/>
    <property type="match status" value="1"/>
</dbReference>
<accession>A0ABP6SRZ7</accession>
<dbReference type="PROSITE" id="PS50109">
    <property type="entry name" value="HIS_KIN"/>
    <property type="match status" value="1"/>
</dbReference>
<dbReference type="Pfam" id="PF00512">
    <property type="entry name" value="HisKA"/>
    <property type="match status" value="1"/>
</dbReference>
<name>A0ABP6SRZ7_9ACTN</name>
<protein>
    <recommendedName>
        <fullName evidence="3">histidine kinase</fullName>
        <ecNumber evidence="3">2.7.13.3</ecNumber>
    </recommendedName>
</protein>
<evidence type="ECO:0000256" key="5">
    <source>
        <dbReference type="ARBA" id="ARBA00022679"/>
    </source>
</evidence>
<dbReference type="Gene3D" id="6.10.340.10">
    <property type="match status" value="1"/>
</dbReference>
<evidence type="ECO:0000313" key="16">
    <source>
        <dbReference type="Proteomes" id="UP001501676"/>
    </source>
</evidence>
<organism evidence="15 16">
    <name type="scientific">Cryptosporangium minutisporangium</name>
    <dbReference type="NCBI Taxonomy" id="113569"/>
    <lineage>
        <taxon>Bacteria</taxon>
        <taxon>Bacillati</taxon>
        <taxon>Actinomycetota</taxon>
        <taxon>Actinomycetes</taxon>
        <taxon>Cryptosporangiales</taxon>
        <taxon>Cryptosporangiaceae</taxon>
        <taxon>Cryptosporangium</taxon>
    </lineage>
</organism>
<dbReference type="RefSeq" id="WP_345726519.1">
    <property type="nucleotide sequence ID" value="NZ_BAAAYN010000004.1"/>
</dbReference>
<dbReference type="Gene3D" id="3.30.565.10">
    <property type="entry name" value="Histidine kinase-like ATPase, C-terminal domain"/>
    <property type="match status" value="1"/>
</dbReference>
<keyword evidence="10 12" id="KW-0472">Membrane</keyword>
<evidence type="ECO:0000313" key="15">
    <source>
        <dbReference type="EMBL" id="GAA3383076.1"/>
    </source>
</evidence>
<dbReference type="InterPro" id="IPR003594">
    <property type="entry name" value="HATPase_dom"/>
</dbReference>
<comment type="catalytic activity">
    <reaction evidence="1">
        <text>ATP + protein L-histidine = ADP + protein N-phospho-L-histidine.</text>
        <dbReference type="EC" id="2.7.13.3"/>
    </reaction>
</comment>
<dbReference type="InterPro" id="IPR004358">
    <property type="entry name" value="Sig_transdc_His_kin-like_C"/>
</dbReference>
<evidence type="ECO:0000256" key="1">
    <source>
        <dbReference type="ARBA" id="ARBA00000085"/>
    </source>
</evidence>
<feature type="transmembrane region" description="Helical" evidence="12">
    <location>
        <begin position="7"/>
        <end position="30"/>
    </location>
</feature>
<feature type="region of interest" description="Disordered" evidence="11">
    <location>
        <begin position="473"/>
        <end position="495"/>
    </location>
</feature>
<feature type="compositionally biased region" description="Basic and acidic residues" evidence="11">
    <location>
        <begin position="473"/>
        <end position="488"/>
    </location>
</feature>
<keyword evidence="7" id="KW-0418">Kinase</keyword>
<sequence>MSLRARLVLTVMTMVTLGLFVMVGAIFGALQDLRSDQTDDVMAAVAREADRATGQSDAQLLDHLVPADRVGPVWPRLAEAGDVPSFYQLRDAEGRVVDTVAFGAEPDLDDELPSELRPAAPTVDDPGGARLAERGSTPHWRLLATRVNGRDTVLVLGMRTDVADEFAARVRNTALITGAAVLIGLALLSLRTVRSALRPLDEIEATAAAIGAGDLTSRVPTADARTEVGRLGQALNAMLGQVEAAFEARRRSEERLRRFVADASHELRTPIATVRGYAELFRRGASSRPADLADVLLRIESEATRMGHLVDELLLLARLDQGRPLGREPVDLVALVDRSVADAGAVDADRAIIVEADGAVLVEGDSARLRQVLDNLLANVRLHTPPGTPATVRVTTEHATAVVEVSDAGPGISSELRERVFERFFRGAEAARSATDGGSGLGLSIVAAVVEAHGGRVSAGTSTTGGARVRMELPRSRATADPDDRAVTGDRGPAG</sequence>
<proteinExistence type="predicted"/>
<dbReference type="PANTHER" id="PTHR45436">
    <property type="entry name" value="SENSOR HISTIDINE KINASE YKOH"/>
    <property type="match status" value="1"/>
</dbReference>
<evidence type="ECO:0000259" key="13">
    <source>
        <dbReference type="PROSITE" id="PS50109"/>
    </source>
</evidence>
<dbReference type="InterPro" id="IPR003660">
    <property type="entry name" value="HAMP_dom"/>
</dbReference>
<dbReference type="SMART" id="SM00304">
    <property type="entry name" value="HAMP"/>
    <property type="match status" value="1"/>
</dbReference>
<feature type="region of interest" description="Disordered" evidence="11">
    <location>
        <begin position="108"/>
        <end position="134"/>
    </location>
</feature>
<evidence type="ECO:0000256" key="4">
    <source>
        <dbReference type="ARBA" id="ARBA00022553"/>
    </source>
</evidence>
<keyword evidence="9" id="KW-0902">Two-component regulatory system</keyword>
<comment type="subcellular location">
    <subcellularLocation>
        <location evidence="2">Cell membrane</location>
    </subcellularLocation>
</comment>
<dbReference type="PANTHER" id="PTHR45436:SF5">
    <property type="entry name" value="SENSOR HISTIDINE KINASE TRCS"/>
    <property type="match status" value="1"/>
</dbReference>
<evidence type="ECO:0000256" key="12">
    <source>
        <dbReference type="SAM" id="Phobius"/>
    </source>
</evidence>
<evidence type="ECO:0000256" key="6">
    <source>
        <dbReference type="ARBA" id="ARBA00022692"/>
    </source>
</evidence>
<dbReference type="SMART" id="SM00387">
    <property type="entry name" value="HATPase_c"/>
    <property type="match status" value="1"/>
</dbReference>
<dbReference type="CDD" id="cd00082">
    <property type="entry name" value="HisKA"/>
    <property type="match status" value="1"/>
</dbReference>
<feature type="domain" description="Histidine kinase" evidence="13">
    <location>
        <begin position="262"/>
        <end position="477"/>
    </location>
</feature>
<dbReference type="EC" id="2.7.13.3" evidence="3"/>
<reference evidence="16" key="1">
    <citation type="journal article" date="2019" name="Int. J. Syst. Evol. Microbiol.">
        <title>The Global Catalogue of Microorganisms (GCM) 10K type strain sequencing project: providing services to taxonomists for standard genome sequencing and annotation.</title>
        <authorList>
            <consortium name="The Broad Institute Genomics Platform"/>
            <consortium name="The Broad Institute Genome Sequencing Center for Infectious Disease"/>
            <person name="Wu L."/>
            <person name="Ma J."/>
        </authorList>
    </citation>
    <scope>NUCLEOTIDE SEQUENCE [LARGE SCALE GENOMIC DNA]</scope>
    <source>
        <strain evidence="16">JCM 9458</strain>
    </source>
</reference>
<dbReference type="SMART" id="SM00388">
    <property type="entry name" value="HisKA"/>
    <property type="match status" value="1"/>
</dbReference>
<keyword evidence="5" id="KW-0808">Transferase</keyword>
<dbReference type="InterPro" id="IPR036097">
    <property type="entry name" value="HisK_dim/P_sf"/>
</dbReference>
<dbReference type="SUPFAM" id="SSF158472">
    <property type="entry name" value="HAMP domain-like"/>
    <property type="match status" value="1"/>
</dbReference>